<evidence type="ECO:0000256" key="6">
    <source>
        <dbReference type="SAM" id="SignalP"/>
    </source>
</evidence>
<evidence type="ECO:0000256" key="3">
    <source>
        <dbReference type="ARBA" id="ARBA00012663"/>
    </source>
</evidence>
<feature type="chain" id="PRO_5013262136" description="beta-N-acetylhexosaminidase" evidence="6">
    <location>
        <begin position="21"/>
        <end position="361"/>
    </location>
</feature>
<comment type="catalytic activity">
    <reaction evidence="1">
        <text>Hydrolysis of terminal non-reducing N-acetyl-D-hexosamine residues in N-acetyl-beta-D-hexosaminides.</text>
        <dbReference type="EC" id="3.2.1.52"/>
    </reaction>
</comment>
<keyword evidence="5 8" id="KW-0326">Glycosidase</keyword>
<feature type="signal peptide" evidence="6">
    <location>
        <begin position="1"/>
        <end position="20"/>
    </location>
</feature>
<dbReference type="PANTHER" id="PTHR30480">
    <property type="entry name" value="BETA-HEXOSAMINIDASE-RELATED"/>
    <property type="match status" value="1"/>
</dbReference>
<name>A0A290HHB7_9BACT</name>
<dbReference type="Proteomes" id="UP000217349">
    <property type="component" value="Chromosome"/>
</dbReference>
<evidence type="ECO:0000313" key="9">
    <source>
        <dbReference type="Proteomes" id="UP000217349"/>
    </source>
</evidence>
<dbReference type="InterPro" id="IPR017853">
    <property type="entry name" value="GH"/>
</dbReference>
<dbReference type="Pfam" id="PF00933">
    <property type="entry name" value="Glyco_hydro_3"/>
    <property type="match status" value="1"/>
</dbReference>
<proteinExistence type="inferred from homology"/>
<organism evidence="8 9">
    <name type="scientific">Sulfurospirillum diekertiae</name>
    <dbReference type="NCBI Taxonomy" id="1854492"/>
    <lineage>
        <taxon>Bacteria</taxon>
        <taxon>Pseudomonadati</taxon>
        <taxon>Campylobacterota</taxon>
        <taxon>Epsilonproteobacteria</taxon>
        <taxon>Campylobacterales</taxon>
        <taxon>Sulfurospirillaceae</taxon>
        <taxon>Sulfurospirillum</taxon>
    </lineage>
</organism>
<dbReference type="InterPro" id="IPR036962">
    <property type="entry name" value="Glyco_hydro_3_N_sf"/>
</dbReference>
<comment type="similarity">
    <text evidence="2">Belongs to the glycosyl hydrolase 3 family.</text>
</comment>
<dbReference type="EMBL" id="CP023275">
    <property type="protein sequence ID" value="ATB70827.1"/>
    <property type="molecule type" value="Genomic_DNA"/>
</dbReference>
<keyword evidence="6" id="KW-0732">Signal</keyword>
<dbReference type="GO" id="GO:0009254">
    <property type="term" value="P:peptidoglycan turnover"/>
    <property type="evidence" value="ECO:0007669"/>
    <property type="project" value="TreeGrafter"/>
</dbReference>
<dbReference type="GO" id="GO:0005975">
    <property type="term" value="P:carbohydrate metabolic process"/>
    <property type="evidence" value="ECO:0007669"/>
    <property type="project" value="InterPro"/>
</dbReference>
<dbReference type="Gene3D" id="3.20.20.300">
    <property type="entry name" value="Glycoside hydrolase, family 3, N-terminal domain"/>
    <property type="match status" value="1"/>
</dbReference>
<gene>
    <name evidence="8" type="ORF">SJPD1_2738</name>
</gene>
<dbReference type="KEGG" id="sulj:SJPD1_2738"/>
<dbReference type="RefSeq" id="WP_226372210.1">
    <property type="nucleotide sequence ID" value="NZ_CP023275.1"/>
</dbReference>
<dbReference type="SUPFAM" id="SSF51445">
    <property type="entry name" value="(Trans)glycosidases"/>
    <property type="match status" value="1"/>
</dbReference>
<dbReference type="InterPro" id="IPR050226">
    <property type="entry name" value="NagZ_Beta-hexosaminidase"/>
</dbReference>
<feature type="domain" description="Glycoside hydrolase family 3 N-terminal" evidence="7">
    <location>
        <begin position="29"/>
        <end position="359"/>
    </location>
</feature>
<dbReference type="GO" id="GO:0004563">
    <property type="term" value="F:beta-N-acetylhexosaminidase activity"/>
    <property type="evidence" value="ECO:0007669"/>
    <property type="project" value="UniProtKB-EC"/>
</dbReference>
<evidence type="ECO:0000256" key="2">
    <source>
        <dbReference type="ARBA" id="ARBA00005336"/>
    </source>
</evidence>
<evidence type="ECO:0000259" key="7">
    <source>
        <dbReference type="Pfam" id="PF00933"/>
    </source>
</evidence>
<dbReference type="AlphaFoldDB" id="A0A290HHB7"/>
<evidence type="ECO:0000313" key="8">
    <source>
        <dbReference type="EMBL" id="ATB70827.1"/>
    </source>
</evidence>
<evidence type="ECO:0000256" key="4">
    <source>
        <dbReference type="ARBA" id="ARBA00022801"/>
    </source>
</evidence>
<keyword evidence="4 8" id="KW-0378">Hydrolase</keyword>
<evidence type="ECO:0000256" key="1">
    <source>
        <dbReference type="ARBA" id="ARBA00001231"/>
    </source>
</evidence>
<evidence type="ECO:0000256" key="5">
    <source>
        <dbReference type="ARBA" id="ARBA00023295"/>
    </source>
</evidence>
<dbReference type="InterPro" id="IPR001764">
    <property type="entry name" value="Glyco_hydro_3_N"/>
</dbReference>
<dbReference type="EC" id="3.2.1.52" evidence="3"/>
<sequence>MHKIIPFFMVLLLSTLPLQAMPDDAILKKMIGRMLVVGFDDATIDARSTIVKELQNYELGGVILFDRFYRDRERIKNISSPAQLRELTKQLKHYATKPLLISIDQEGGRVARLKARDGFKETPSAFTLSKMSLEQTKEVYTHMAEMLKEHGINCDFGPVVDLALNPENRVIYKLERSYGKESETVAQYATVFIDALRGKGVISVLKHFPGHGSSLGDSHEGFVDVTQTWSEKELEPYQKLIDANSVSMIMSAHVYNAKLDDTYPATLSYAINTQLLRKKMHYTGVLISDDLQMEAIAKYYTLKDTVTLAINSSIDMLLFGNQLSKTKTDEIVETILAQVKNGAIPLERIIQANERIASLTF</sequence>
<reference evidence="9" key="1">
    <citation type="submission" date="2017-09" db="EMBL/GenBank/DDBJ databases">
        <title>The complete genome of Sulfurospirillum sp. JPD-1.</title>
        <authorList>
            <person name="Goris T."/>
        </authorList>
    </citation>
    <scope>NUCLEOTIDE SEQUENCE [LARGE SCALE GENOMIC DNA]</scope>
    <source>
        <strain evidence="9">JPD-1</strain>
    </source>
</reference>
<protein>
    <recommendedName>
        <fullName evidence="3">beta-N-acetylhexosaminidase</fullName>
        <ecNumber evidence="3">3.2.1.52</ecNumber>
    </recommendedName>
</protein>
<dbReference type="PANTHER" id="PTHR30480:SF13">
    <property type="entry name" value="BETA-HEXOSAMINIDASE"/>
    <property type="match status" value="1"/>
</dbReference>
<accession>A0A290HHB7</accession>